<gene>
    <name evidence="1" type="ORF">NMY3_02892</name>
</gene>
<keyword evidence="2" id="KW-1185">Reference proteome</keyword>
<evidence type="ECO:0000313" key="2">
    <source>
        <dbReference type="Proteomes" id="UP000058925"/>
    </source>
</evidence>
<dbReference type="NCBIfam" id="TIGR04023">
    <property type="entry name" value="PPOX_MSMEG_5819"/>
    <property type="match status" value="1"/>
</dbReference>
<organism evidence="1 2">
    <name type="scientific">Candidatus Nitrosocosmicus oleophilus</name>
    <dbReference type="NCBI Taxonomy" id="1353260"/>
    <lineage>
        <taxon>Archaea</taxon>
        <taxon>Nitrososphaerota</taxon>
        <taxon>Nitrososphaeria</taxon>
        <taxon>Nitrososphaerales</taxon>
        <taxon>Nitrososphaeraceae</taxon>
        <taxon>Candidatus Nitrosocosmicus</taxon>
    </lineage>
</organism>
<protein>
    <submittedName>
        <fullName evidence="1">Pyridoxamine 5'-phosphate oxidase</fullName>
    </submittedName>
</protein>
<evidence type="ECO:0000313" key="1">
    <source>
        <dbReference type="EMBL" id="ALI37081.1"/>
    </source>
</evidence>
<sequence>MQCYLKIIRYYLFTDKEIEYIKSQRLARIATSCSYSPSDLASCQPDVVPVGFDFDGEYFYVGGINILKSTKYKNVLKNNKVALVIDDLKNTYPWEPRGIRIYGMTDTIDRQGGYMSNTNHPQSTYIRIKPTKKWGWGIDEPVFVEGKFNVKKSKQFQKNKMMRP</sequence>
<dbReference type="AlphaFoldDB" id="A0A654M3G3"/>
<name>A0A654M3G3_9ARCH</name>
<dbReference type="Gene3D" id="2.30.110.10">
    <property type="entry name" value="Electron Transport, Fmn-binding Protein, Chain A"/>
    <property type="match status" value="1"/>
</dbReference>
<dbReference type="SUPFAM" id="SSF50475">
    <property type="entry name" value="FMN-binding split barrel"/>
    <property type="match status" value="1"/>
</dbReference>
<dbReference type="EMBL" id="CP012850">
    <property type="protein sequence ID" value="ALI37081.1"/>
    <property type="molecule type" value="Genomic_DNA"/>
</dbReference>
<dbReference type="KEGG" id="taa:NMY3_02892"/>
<proteinExistence type="predicted"/>
<reference evidence="2" key="1">
    <citation type="submission" date="2015-10" db="EMBL/GenBank/DDBJ databases">
        <title>Niche specialization of a soil ammonia-oxidizing archaeon, Candidatus Nitrosocosmicus oleophilus.</title>
        <authorList>
            <person name="Jung M.-Y."/>
            <person name="Rhee S.-K."/>
        </authorList>
    </citation>
    <scope>NUCLEOTIDE SEQUENCE [LARGE SCALE GENOMIC DNA]</scope>
    <source>
        <strain evidence="2">MY3</strain>
    </source>
</reference>
<dbReference type="InterPro" id="IPR012349">
    <property type="entry name" value="Split_barrel_FMN-bd"/>
</dbReference>
<dbReference type="InterPro" id="IPR024031">
    <property type="entry name" value="MSMEG_5819/OxyR"/>
</dbReference>
<accession>A0A654M3G3</accession>
<dbReference type="Proteomes" id="UP000058925">
    <property type="component" value="Chromosome"/>
</dbReference>